<dbReference type="Gene3D" id="1.10.510.10">
    <property type="entry name" value="Transferase(Phosphotransferase) domain 1"/>
    <property type="match status" value="1"/>
</dbReference>
<dbReference type="FunFam" id="1.10.510.10:FF:001062">
    <property type="entry name" value="Unplaced genomic scaffold supercont1.2, whole genome shotgun sequence"/>
    <property type="match status" value="1"/>
</dbReference>
<dbReference type="GO" id="GO:0004674">
    <property type="term" value="F:protein serine/threonine kinase activity"/>
    <property type="evidence" value="ECO:0007669"/>
    <property type="project" value="TreeGrafter"/>
</dbReference>
<dbReference type="Proteomes" id="UP000289152">
    <property type="component" value="Unassembled WGS sequence"/>
</dbReference>
<dbReference type="InterPro" id="IPR011009">
    <property type="entry name" value="Kinase-like_dom_sf"/>
</dbReference>
<dbReference type="GO" id="GO:0005524">
    <property type="term" value="F:ATP binding"/>
    <property type="evidence" value="ECO:0007669"/>
    <property type="project" value="UniProtKB-KW"/>
</dbReference>
<sequence>MVAITVKPQDPPTNPGHLHTPLRPTITTPAHPVLKRSLTDLTTKSASQLTPPTAISLDEEPEALDIGSPKNSLPGPSQPYQHACDIPLPSRRRHRGGVLFSRSRASSAGTSFESSMDMTNSLSFGDLASLGRRPSASTEDEEEVLKPRSRSRDAQRRVFSETGRQQERVEDLADWDNSARFYHRLHSRPGSRAGSRPTSPLHSPQVSPRGSKTAETSPVFARRRLTLPPNNVLLSPPPPPGAGLSAQLSPNHYFLQQHLPPTFPHTWSPELRPIDRDMTVSPMVIMTPTTDDWKVLKEISRTEGEDLPTSEESSEGTPSPDQSPSQESVERMVDSLTATPTISRMGDGRTERPRLRPSISADIIQAEPIHTADPGGSAANPITPEKPNIIPVIIASSPVAPVEQVAPQPQQELHDLPRPDLLAVAAPRAENKSAVDDIVIANDLHKSKGFVSFGRRDSLRSLKKPTLEPRTKSKRELERERLFKLVDAELEKEANAEVGSPSSDDGRGVQQIGLARRRDTESSSGQLDVPVSSQGPKSAGFISKDSIEGQTDLRALKRSSLPPLTRSIIVSPTQPIRSSPLHASPVMPGQPFDGSADSSRSQTPNSAQSGLSSPQVSNPNLGSIRDYARALSTHHSAAAEASSSPKLTRSPRQRDTSRVSLVAGRLVQPFTVPPTTSLPPPSPALSVQSNLQSFSPFRSPSLGLKLGVGTPPTMNRLDTQMSFAPSVGAPSTVGTPTSETASGIGGRGIDDYVILKEAGKGAYGLVMRAKVKGPTGEPVGDEVIIKYIIKGRILADCWKKHKILGPIPVEIHVMDQLRHLLYIPPPKPHPWDPARPRPGQLDDSTSEDITPRPFEGSGDGTGGQSNEIRKTNGEDASIVLSIETVARGGYTSTQRYLSSEMRYSPERGHPNICKLLDFFEDREFYYLVMPRFGTGVDLFDRVEASPTGLDPFEVRSLMGQLADAVRFLHANGIVHRDIKDENVILDGTGHCQLIDFGSAAHWRPGKKWDTFSGTLHYASPEILRGEMYGGKEQDVWALGVLGYVLLVGETPFSALPEDVLEGLTSESVAAVGLHSRCEDGHEDEGRERDGGGRLGDAADLVRRCLEMIVGDRPSAEMICQHRFLVGENGWVGHRGWVK</sequence>
<dbReference type="STRING" id="5217.A0A4Q1BUC1"/>
<feature type="region of interest" description="Disordered" evidence="3">
    <location>
        <begin position="186"/>
        <end position="246"/>
    </location>
</feature>
<dbReference type="VEuPathDB" id="FungiDB:TREMEDRAFT_73125"/>
<dbReference type="GO" id="GO:0035556">
    <property type="term" value="P:intracellular signal transduction"/>
    <property type="evidence" value="ECO:0007669"/>
    <property type="project" value="TreeGrafter"/>
</dbReference>
<dbReference type="FunFam" id="3.30.200.20:FF:000747">
    <property type="entry name" value="Unplaced genomic scaffold supercont1.2, whole genome shotgun sequence"/>
    <property type="match status" value="1"/>
</dbReference>
<feature type="compositionally biased region" description="Polar residues" evidence="3">
    <location>
        <begin position="568"/>
        <end position="577"/>
    </location>
</feature>
<keyword evidence="6" id="KW-1185">Reference proteome</keyword>
<feature type="region of interest" description="Disordered" evidence="3">
    <location>
        <begin position="100"/>
        <end position="119"/>
    </location>
</feature>
<feature type="region of interest" description="Disordered" evidence="3">
    <location>
        <begin position="515"/>
        <end position="546"/>
    </location>
</feature>
<feature type="region of interest" description="Disordered" evidence="3">
    <location>
        <begin position="40"/>
        <end position="92"/>
    </location>
</feature>
<evidence type="ECO:0000259" key="4">
    <source>
        <dbReference type="PROSITE" id="PS50011"/>
    </source>
</evidence>
<feature type="compositionally biased region" description="Basic and acidic residues" evidence="3">
    <location>
        <begin position="144"/>
        <end position="171"/>
    </location>
</feature>
<proteinExistence type="predicted"/>
<feature type="region of interest" description="Disordered" evidence="3">
    <location>
        <begin position="566"/>
        <end position="661"/>
    </location>
</feature>
<feature type="compositionally biased region" description="Polar residues" evidence="3">
    <location>
        <begin position="69"/>
        <end position="80"/>
    </location>
</feature>
<feature type="domain" description="Protein kinase" evidence="4">
    <location>
        <begin position="752"/>
        <end position="1124"/>
    </location>
</feature>
<feature type="compositionally biased region" description="Polar residues" evidence="3">
    <location>
        <begin position="596"/>
        <end position="621"/>
    </location>
</feature>
<evidence type="ECO:0000313" key="5">
    <source>
        <dbReference type="EMBL" id="RXK41620.1"/>
    </source>
</evidence>
<dbReference type="GO" id="GO:0005829">
    <property type="term" value="C:cytosol"/>
    <property type="evidence" value="ECO:0007669"/>
    <property type="project" value="TreeGrafter"/>
</dbReference>
<reference evidence="5 6" key="1">
    <citation type="submission" date="2016-06" db="EMBL/GenBank/DDBJ databases">
        <title>Evolution of pathogenesis and genome organization in the Tremellales.</title>
        <authorList>
            <person name="Cuomo C."/>
            <person name="Litvintseva A."/>
            <person name="Heitman J."/>
            <person name="Chen Y."/>
            <person name="Sun S."/>
            <person name="Springer D."/>
            <person name="Dromer F."/>
            <person name="Young S."/>
            <person name="Zeng Q."/>
            <person name="Chapman S."/>
            <person name="Gujja S."/>
            <person name="Saif S."/>
            <person name="Birren B."/>
        </authorList>
    </citation>
    <scope>NUCLEOTIDE SEQUENCE [LARGE SCALE GENOMIC DNA]</scope>
    <source>
        <strain evidence="5 6">ATCC 28783</strain>
    </source>
</reference>
<dbReference type="InterPro" id="IPR000719">
    <property type="entry name" value="Prot_kinase_dom"/>
</dbReference>
<comment type="caution">
    <text evidence="5">The sequence shown here is derived from an EMBL/GenBank/DDBJ whole genome shotgun (WGS) entry which is preliminary data.</text>
</comment>
<dbReference type="Pfam" id="PF00069">
    <property type="entry name" value="Pkinase"/>
    <property type="match status" value="1"/>
</dbReference>
<dbReference type="InParanoid" id="A0A4Q1BUC1"/>
<feature type="compositionally biased region" description="Polar residues" evidence="3">
    <location>
        <begin position="40"/>
        <end position="53"/>
    </location>
</feature>
<dbReference type="GO" id="GO:0045719">
    <property type="term" value="P:negative regulation of glycogen biosynthetic process"/>
    <property type="evidence" value="ECO:0007669"/>
    <property type="project" value="TreeGrafter"/>
</dbReference>
<feature type="compositionally biased region" description="Polar residues" evidence="3">
    <location>
        <begin position="103"/>
        <end position="119"/>
    </location>
</feature>
<name>A0A4Q1BUC1_TREME</name>
<dbReference type="SMART" id="SM00220">
    <property type="entry name" value="S_TKc"/>
    <property type="match status" value="1"/>
</dbReference>
<feature type="region of interest" description="Disordered" evidence="3">
    <location>
        <begin position="302"/>
        <end position="355"/>
    </location>
</feature>
<dbReference type="PROSITE" id="PS50011">
    <property type="entry name" value="PROTEIN_KINASE_DOM"/>
    <property type="match status" value="1"/>
</dbReference>
<protein>
    <submittedName>
        <fullName evidence="5">CAMK/CAMKL/PASK protein kinase</fullName>
    </submittedName>
</protein>
<feature type="region of interest" description="Disordered" evidence="3">
    <location>
        <begin position="1"/>
        <end position="28"/>
    </location>
</feature>
<dbReference type="InterPro" id="IPR008271">
    <property type="entry name" value="Ser/Thr_kinase_AS"/>
</dbReference>
<feature type="compositionally biased region" description="Polar residues" evidence="3">
    <location>
        <begin position="196"/>
        <end position="216"/>
    </location>
</feature>
<dbReference type="PANTHER" id="PTHR24346:SF51">
    <property type="entry name" value="PAS DOMAIN-CONTAINING SERINE_THREONINE-PROTEIN KINASE"/>
    <property type="match status" value="1"/>
</dbReference>
<evidence type="ECO:0000256" key="1">
    <source>
        <dbReference type="ARBA" id="ARBA00022741"/>
    </source>
</evidence>
<feature type="region of interest" description="Disordered" evidence="3">
    <location>
        <begin position="827"/>
        <end position="872"/>
    </location>
</feature>
<keyword evidence="5" id="KW-0418">Kinase</keyword>
<dbReference type="PANTHER" id="PTHR24346">
    <property type="entry name" value="MAP/MICROTUBULE AFFINITY-REGULATING KINASE"/>
    <property type="match status" value="1"/>
</dbReference>
<evidence type="ECO:0000256" key="3">
    <source>
        <dbReference type="SAM" id="MobiDB-lite"/>
    </source>
</evidence>
<dbReference type="SUPFAM" id="SSF56112">
    <property type="entry name" value="Protein kinase-like (PK-like)"/>
    <property type="match status" value="1"/>
</dbReference>
<dbReference type="AlphaFoldDB" id="A0A4Q1BUC1"/>
<gene>
    <name evidence="5" type="ORF">M231_01119</name>
</gene>
<feature type="compositionally biased region" description="Low complexity" evidence="3">
    <location>
        <begin position="630"/>
        <end position="644"/>
    </location>
</feature>
<keyword evidence="2" id="KW-0067">ATP-binding</keyword>
<accession>A0A4Q1BUC1</accession>
<organism evidence="5 6">
    <name type="scientific">Tremella mesenterica</name>
    <name type="common">Jelly fungus</name>
    <dbReference type="NCBI Taxonomy" id="5217"/>
    <lineage>
        <taxon>Eukaryota</taxon>
        <taxon>Fungi</taxon>
        <taxon>Dikarya</taxon>
        <taxon>Basidiomycota</taxon>
        <taxon>Agaricomycotina</taxon>
        <taxon>Tremellomycetes</taxon>
        <taxon>Tremellales</taxon>
        <taxon>Tremellaceae</taxon>
        <taxon>Tremella</taxon>
    </lineage>
</organism>
<dbReference type="Gene3D" id="3.30.200.20">
    <property type="entry name" value="Phosphorylase Kinase, domain 1"/>
    <property type="match status" value="2"/>
</dbReference>
<dbReference type="OrthoDB" id="10252171at2759"/>
<evidence type="ECO:0000313" key="6">
    <source>
        <dbReference type="Proteomes" id="UP000289152"/>
    </source>
</evidence>
<feature type="compositionally biased region" description="Acidic residues" evidence="3">
    <location>
        <begin position="305"/>
        <end position="314"/>
    </location>
</feature>
<dbReference type="EMBL" id="SDIL01000007">
    <property type="protein sequence ID" value="RXK41620.1"/>
    <property type="molecule type" value="Genomic_DNA"/>
</dbReference>
<feature type="compositionally biased region" description="Polar residues" evidence="3">
    <location>
        <begin position="522"/>
        <end position="536"/>
    </location>
</feature>
<keyword evidence="5" id="KW-0808">Transferase</keyword>
<feature type="region of interest" description="Disordered" evidence="3">
    <location>
        <begin position="129"/>
        <end position="171"/>
    </location>
</feature>
<dbReference type="PROSITE" id="PS00108">
    <property type="entry name" value="PROTEIN_KINASE_ST"/>
    <property type="match status" value="1"/>
</dbReference>
<keyword evidence="1" id="KW-0547">Nucleotide-binding</keyword>
<dbReference type="GO" id="GO:0005634">
    <property type="term" value="C:nucleus"/>
    <property type="evidence" value="ECO:0007669"/>
    <property type="project" value="TreeGrafter"/>
</dbReference>
<evidence type="ECO:0000256" key="2">
    <source>
        <dbReference type="ARBA" id="ARBA00022840"/>
    </source>
</evidence>